<protein>
    <submittedName>
        <fullName evidence="1">Uncharacterized protein</fullName>
    </submittedName>
</protein>
<evidence type="ECO:0000313" key="1">
    <source>
        <dbReference type="EMBL" id="EGF97693.1"/>
    </source>
</evidence>
<dbReference type="KEGG" id="mlr:MELLADRAFT_69832"/>
<evidence type="ECO:0000313" key="2">
    <source>
        <dbReference type="Proteomes" id="UP000001072"/>
    </source>
</evidence>
<gene>
    <name evidence="1" type="ORF">MELLADRAFT_69832</name>
</gene>
<organism evidence="2">
    <name type="scientific">Melampsora larici-populina (strain 98AG31 / pathotype 3-4-7)</name>
    <name type="common">Poplar leaf rust fungus</name>
    <dbReference type="NCBI Taxonomy" id="747676"/>
    <lineage>
        <taxon>Eukaryota</taxon>
        <taxon>Fungi</taxon>
        <taxon>Dikarya</taxon>
        <taxon>Basidiomycota</taxon>
        <taxon>Pucciniomycotina</taxon>
        <taxon>Pucciniomycetes</taxon>
        <taxon>Pucciniales</taxon>
        <taxon>Melampsoraceae</taxon>
        <taxon>Melampsora</taxon>
    </lineage>
</organism>
<reference evidence="2" key="1">
    <citation type="journal article" date="2011" name="Proc. Natl. Acad. Sci. U.S.A.">
        <title>Obligate biotrophy features unraveled by the genomic analysis of rust fungi.</title>
        <authorList>
            <person name="Duplessis S."/>
            <person name="Cuomo C.A."/>
            <person name="Lin Y.-C."/>
            <person name="Aerts A."/>
            <person name="Tisserant E."/>
            <person name="Veneault-Fourrey C."/>
            <person name="Joly D.L."/>
            <person name="Hacquard S."/>
            <person name="Amselem J."/>
            <person name="Cantarel B.L."/>
            <person name="Chiu R."/>
            <person name="Coutinho P.M."/>
            <person name="Feau N."/>
            <person name="Field M."/>
            <person name="Frey P."/>
            <person name="Gelhaye E."/>
            <person name="Goldberg J."/>
            <person name="Grabherr M.G."/>
            <person name="Kodira C.D."/>
            <person name="Kohler A."/>
            <person name="Kuees U."/>
            <person name="Lindquist E.A."/>
            <person name="Lucas S.M."/>
            <person name="Mago R."/>
            <person name="Mauceli E."/>
            <person name="Morin E."/>
            <person name="Murat C."/>
            <person name="Pangilinan J.L."/>
            <person name="Park R."/>
            <person name="Pearson M."/>
            <person name="Quesneville H."/>
            <person name="Rouhier N."/>
            <person name="Sakthikumar S."/>
            <person name="Salamov A.A."/>
            <person name="Schmutz J."/>
            <person name="Selles B."/>
            <person name="Shapiro H."/>
            <person name="Tanguay P."/>
            <person name="Tuskan G.A."/>
            <person name="Henrissat B."/>
            <person name="Van de Peer Y."/>
            <person name="Rouze P."/>
            <person name="Ellis J.G."/>
            <person name="Dodds P.N."/>
            <person name="Schein J.E."/>
            <person name="Zhong S."/>
            <person name="Hamelin R.C."/>
            <person name="Grigoriev I.V."/>
            <person name="Szabo L.J."/>
            <person name="Martin F."/>
        </authorList>
    </citation>
    <scope>NUCLEOTIDE SEQUENCE [LARGE SCALE GENOMIC DNA]</scope>
    <source>
        <strain evidence="2">98AG31 / pathotype 3-4-7</strain>
    </source>
</reference>
<dbReference type="GeneID" id="18931333"/>
<dbReference type="RefSeq" id="XP_007419055.1">
    <property type="nucleotide sequence ID" value="XM_007418993.1"/>
</dbReference>
<sequence length="152" mass="17043">MSFPDLSAGNVPPMYPFQPDFESDGVTLDNHITALPPPIHIYTIPVHLRDLVTLDISVIHSRSATTANIRELLKCFHHTIPRVRMQTKPQLVDSFIYYVVPILRQLHVFDRERGIIYSFDVPFQIELQPVPEPQANDAGDGGLNHGEAHGAA</sequence>
<accession>F4SCD7</accession>
<dbReference type="InParanoid" id="F4SCD7"/>
<dbReference type="Proteomes" id="UP000001072">
    <property type="component" value="Unassembled WGS sequence"/>
</dbReference>
<dbReference type="VEuPathDB" id="FungiDB:MELLADRAFT_69832"/>
<dbReference type="AlphaFoldDB" id="F4SCD7"/>
<dbReference type="EMBL" id="GL883206">
    <property type="protein sequence ID" value="EGF97693.1"/>
    <property type="molecule type" value="Genomic_DNA"/>
</dbReference>
<proteinExistence type="predicted"/>
<dbReference type="HOGENOM" id="CLU_145560_0_0_1"/>
<keyword evidence="2" id="KW-1185">Reference proteome</keyword>
<name>F4SCD7_MELLP</name>